<evidence type="ECO:0000256" key="5">
    <source>
        <dbReference type="ARBA" id="ARBA00023002"/>
    </source>
</evidence>
<dbReference type="EMBL" id="JAGETZ010000006">
    <property type="protein sequence ID" value="MBO2010239.1"/>
    <property type="molecule type" value="Genomic_DNA"/>
</dbReference>
<name>A0ABS3QHH2_9BACT</name>
<comment type="caution">
    <text evidence="7">The sequence shown here is derived from an EMBL/GenBank/DDBJ whole genome shotgun (WGS) entry which is preliminary data.</text>
</comment>
<keyword evidence="2" id="KW-0285">Flavoprotein</keyword>
<evidence type="ECO:0000313" key="8">
    <source>
        <dbReference type="Proteomes" id="UP000664369"/>
    </source>
</evidence>
<evidence type="ECO:0000259" key="6">
    <source>
        <dbReference type="Pfam" id="PF00724"/>
    </source>
</evidence>
<accession>A0ABS3QHH2</accession>
<dbReference type="PANTHER" id="PTHR43303">
    <property type="entry name" value="NADPH DEHYDROGENASE C23G7.10C-RELATED"/>
    <property type="match status" value="1"/>
</dbReference>
<evidence type="ECO:0000256" key="1">
    <source>
        <dbReference type="ARBA" id="ARBA00001917"/>
    </source>
</evidence>
<evidence type="ECO:0000313" key="7">
    <source>
        <dbReference type="EMBL" id="MBO2010239.1"/>
    </source>
</evidence>
<protein>
    <submittedName>
        <fullName evidence="7">NADH:flavin oxidoreductase/NADH oxidase</fullName>
    </submittedName>
</protein>
<dbReference type="Gene3D" id="3.20.20.70">
    <property type="entry name" value="Aldolase class I"/>
    <property type="match status" value="1"/>
</dbReference>
<dbReference type="RefSeq" id="WP_208175876.1">
    <property type="nucleotide sequence ID" value="NZ_JAGETZ010000006.1"/>
</dbReference>
<evidence type="ECO:0000256" key="3">
    <source>
        <dbReference type="ARBA" id="ARBA00022643"/>
    </source>
</evidence>
<sequence length="363" mass="39036">MPKLFEPLALRGVTLKNRIVVSPMCQYSAQDGFANDWHLVHLGSRAVGGAGLIIQEATAVSPEGRISPEDLGIWKDEQVPMLRRINDFITAQGSVPGVQLAHAGRKASTYSPFTGSGEVPAAEGGWPVVGPSAEAFTDNYPQPEALDAAGIQKVITDFRSAAQRALAAGFQVIELHGAHGYLLHEFLSPLSNHRTDEYGGTFENRARLLLEVVAATREVWPEDLPLIVRISATDWTEGGWNADESVQLAALLKTRGVDLIDVSTGGNVPKAPIPVGPGYQVQFAERIKAEAGIRTGAVGLITTPIDAEAILANGQADLVLLAREFLREPYFPLFAAHDLGVEVEWPAQYERAKPRIASAAGQR</sequence>
<keyword evidence="5" id="KW-0560">Oxidoreductase</keyword>
<comment type="cofactor">
    <cofactor evidence="1">
        <name>FMN</name>
        <dbReference type="ChEBI" id="CHEBI:58210"/>
    </cofactor>
</comment>
<evidence type="ECO:0000256" key="2">
    <source>
        <dbReference type="ARBA" id="ARBA00022630"/>
    </source>
</evidence>
<reference evidence="7 8" key="1">
    <citation type="submission" date="2021-03" db="EMBL/GenBank/DDBJ databases">
        <authorList>
            <person name="Kim M.K."/>
        </authorList>
    </citation>
    <scope>NUCLEOTIDE SEQUENCE [LARGE SCALE GENOMIC DNA]</scope>
    <source>
        <strain evidence="7 8">BT442</strain>
    </source>
</reference>
<dbReference type="SUPFAM" id="SSF51395">
    <property type="entry name" value="FMN-linked oxidoreductases"/>
    <property type="match status" value="1"/>
</dbReference>
<keyword evidence="4" id="KW-0521">NADP</keyword>
<keyword evidence="8" id="KW-1185">Reference proteome</keyword>
<keyword evidence="3" id="KW-0288">FMN</keyword>
<dbReference type="Proteomes" id="UP000664369">
    <property type="component" value="Unassembled WGS sequence"/>
</dbReference>
<evidence type="ECO:0000256" key="4">
    <source>
        <dbReference type="ARBA" id="ARBA00022857"/>
    </source>
</evidence>
<dbReference type="InterPro" id="IPR013785">
    <property type="entry name" value="Aldolase_TIM"/>
</dbReference>
<dbReference type="Pfam" id="PF00724">
    <property type="entry name" value="Oxidored_FMN"/>
    <property type="match status" value="1"/>
</dbReference>
<dbReference type="InterPro" id="IPR044152">
    <property type="entry name" value="YqjM-like"/>
</dbReference>
<organism evidence="7 8">
    <name type="scientific">Hymenobacter negativus</name>
    <dbReference type="NCBI Taxonomy" id="2795026"/>
    <lineage>
        <taxon>Bacteria</taxon>
        <taxon>Pseudomonadati</taxon>
        <taxon>Bacteroidota</taxon>
        <taxon>Cytophagia</taxon>
        <taxon>Cytophagales</taxon>
        <taxon>Hymenobacteraceae</taxon>
        <taxon>Hymenobacter</taxon>
    </lineage>
</organism>
<proteinExistence type="predicted"/>
<dbReference type="PANTHER" id="PTHR43303:SF4">
    <property type="entry name" value="NADPH DEHYDROGENASE C23G7.10C-RELATED"/>
    <property type="match status" value="1"/>
</dbReference>
<dbReference type="InterPro" id="IPR001155">
    <property type="entry name" value="OxRdtase_FMN_N"/>
</dbReference>
<gene>
    <name evidence="7" type="ORF">J4E00_14350</name>
</gene>
<feature type="domain" description="NADH:flavin oxidoreductase/NADH oxidase N-terminal" evidence="6">
    <location>
        <begin position="3"/>
        <end position="337"/>
    </location>
</feature>
<dbReference type="CDD" id="cd02932">
    <property type="entry name" value="OYE_YqiM_FMN"/>
    <property type="match status" value="1"/>
</dbReference>